<evidence type="ECO:0000256" key="2">
    <source>
        <dbReference type="ARBA" id="ARBA00012418"/>
    </source>
</evidence>
<dbReference type="AlphaFoldDB" id="A0A3B5YXZ1"/>
<evidence type="ECO:0000313" key="9">
    <source>
        <dbReference type="Proteomes" id="UP000019116"/>
    </source>
</evidence>
<dbReference type="GO" id="GO:0000428">
    <property type="term" value="C:DNA-directed RNA polymerase complex"/>
    <property type="evidence" value="ECO:0007669"/>
    <property type="project" value="UniProtKB-KW"/>
</dbReference>
<dbReference type="Gramene" id="TraesROB_scaffold_098287_01G000500.1">
    <property type="protein sequence ID" value="TraesROB_scaffold_098287_01G000500.1"/>
    <property type="gene ID" value="TraesROB_scaffold_098287_01G000500"/>
</dbReference>
<evidence type="ECO:0000256" key="3">
    <source>
        <dbReference type="ARBA" id="ARBA00022478"/>
    </source>
</evidence>
<dbReference type="EnsemblPlants" id="TraesCS1B02G239500.1">
    <property type="protein sequence ID" value="TraesCS1B02G239500.1.cds1"/>
    <property type="gene ID" value="TraesCS1B02G239500"/>
</dbReference>
<sequence length="123" mass="13783">MSSNMQCQAIPLSRSEKCIVGTGLEHQIALDSRVSIIAERDGKIISTDSHKILLSSSGKTISIPLVNHRRSNKNTCMHQKPRVPRGKSIKKDKFSQKEQLQLGQTCFRKKCISSLYAMGRLPF</sequence>
<dbReference type="Gramene" id="TraesARI1B03G00309230.1">
    <property type="protein sequence ID" value="TraesARI1B03G00309230.1.CDS1"/>
    <property type="gene ID" value="TraesARI1B03G00309230"/>
</dbReference>
<dbReference type="Gramene" id="TraesSYM1B03G00313190.1">
    <property type="protein sequence ID" value="TraesSYM1B03G00313190.1.CDS1"/>
    <property type="gene ID" value="TraesSYM1B03G00313190"/>
</dbReference>
<dbReference type="GO" id="GO:0032549">
    <property type="term" value="F:ribonucleoside binding"/>
    <property type="evidence" value="ECO:0007669"/>
    <property type="project" value="InterPro"/>
</dbReference>
<protein>
    <recommendedName>
        <fullName evidence="2">DNA-directed RNA polymerase</fullName>
        <ecNumber evidence="2">2.7.7.6</ecNumber>
    </recommendedName>
</protein>
<dbReference type="Gene3D" id="2.40.50.100">
    <property type="match status" value="1"/>
</dbReference>
<keyword evidence="9" id="KW-1185">Reference proteome</keyword>
<dbReference type="Gramene" id="TraesJUL1B03G00306200.1">
    <property type="protein sequence ID" value="TraesJUL1B03G00306200.1.CDS1"/>
    <property type="gene ID" value="TraesJUL1B03G00306200"/>
</dbReference>
<evidence type="ECO:0000313" key="8">
    <source>
        <dbReference type="EnsemblPlants" id="TraesCS1B02G239500.1.cds1"/>
    </source>
</evidence>
<dbReference type="OMA" id="FRKKCIS"/>
<dbReference type="EC" id="2.7.7.6" evidence="2"/>
<dbReference type="Gramene" id="TraesWEE_scaffold_016107_01G000300.1">
    <property type="protein sequence ID" value="TraesWEE_scaffold_016107_01G000300.1"/>
    <property type="gene ID" value="TraesWEE_scaffold_016107_01G000300"/>
</dbReference>
<keyword evidence="4" id="KW-0808">Transferase</keyword>
<keyword evidence="6" id="KW-0804">Transcription</keyword>
<dbReference type="Gramene" id="TraesLDM1B03G00306280.1">
    <property type="protein sequence ID" value="TraesLDM1B03G00306280.1.CDS1"/>
    <property type="gene ID" value="TraesLDM1B03G00306280"/>
</dbReference>
<feature type="region of interest" description="Disordered" evidence="7">
    <location>
        <begin position="75"/>
        <end position="94"/>
    </location>
</feature>
<feature type="compositionally biased region" description="Basic residues" evidence="7">
    <location>
        <begin position="79"/>
        <end position="88"/>
    </location>
</feature>
<keyword evidence="3" id="KW-0240">DNA-directed RNA polymerase</keyword>
<name>A0A3B5YXZ1_WHEAT</name>
<dbReference type="OrthoDB" id="673075at2759"/>
<evidence type="ECO:0000256" key="5">
    <source>
        <dbReference type="ARBA" id="ARBA00022695"/>
    </source>
</evidence>
<comment type="similarity">
    <text evidence="1">Belongs to the RNA polymerase beta chain family.</text>
</comment>
<evidence type="ECO:0000256" key="1">
    <source>
        <dbReference type="ARBA" id="ARBA00006835"/>
    </source>
</evidence>
<reference evidence="8" key="1">
    <citation type="submission" date="2018-08" db="EMBL/GenBank/DDBJ databases">
        <authorList>
            <person name="Rossello M."/>
        </authorList>
    </citation>
    <scope>NUCLEOTIDE SEQUENCE [LARGE SCALE GENOMIC DNA]</scope>
    <source>
        <strain evidence="8">cv. Chinese Spring</strain>
    </source>
</reference>
<reference evidence="8" key="2">
    <citation type="submission" date="2018-10" db="UniProtKB">
        <authorList>
            <consortium name="EnsemblPlants"/>
        </authorList>
    </citation>
    <scope>IDENTIFICATION</scope>
</reference>
<organism evidence="8">
    <name type="scientific">Triticum aestivum</name>
    <name type="common">Wheat</name>
    <dbReference type="NCBI Taxonomy" id="4565"/>
    <lineage>
        <taxon>Eukaryota</taxon>
        <taxon>Viridiplantae</taxon>
        <taxon>Streptophyta</taxon>
        <taxon>Embryophyta</taxon>
        <taxon>Tracheophyta</taxon>
        <taxon>Spermatophyta</taxon>
        <taxon>Magnoliopsida</taxon>
        <taxon>Liliopsida</taxon>
        <taxon>Poales</taxon>
        <taxon>Poaceae</taxon>
        <taxon>BOP clade</taxon>
        <taxon>Pooideae</taxon>
        <taxon>Triticodae</taxon>
        <taxon>Triticeae</taxon>
        <taxon>Triticinae</taxon>
        <taxon>Triticum</taxon>
    </lineage>
</organism>
<dbReference type="Gramene" id="TraesCS1B02G239500.1">
    <property type="protein sequence ID" value="TraesCS1B02G239500.1.cds1"/>
    <property type="gene ID" value="TraesCS1B02G239500"/>
</dbReference>
<dbReference type="STRING" id="4565.A0A3B5YXZ1"/>
<dbReference type="Gene3D" id="3.90.1100.10">
    <property type="match status" value="1"/>
</dbReference>
<dbReference type="SMR" id="A0A3B5YXZ1"/>
<dbReference type="GO" id="GO:0006351">
    <property type="term" value="P:DNA-templated transcription"/>
    <property type="evidence" value="ECO:0007669"/>
    <property type="project" value="InterPro"/>
</dbReference>
<dbReference type="PANTHER" id="PTHR20856">
    <property type="entry name" value="DNA-DIRECTED RNA POLYMERASE I SUBUNIT 2"/>
    <property type="match status" value="1"/>
</dbReference>
<dbReference type="Gramene" id="TraesCLE_scaffold_017116_01G000500.1">
    <property type="protein sequence ID" value="TraesCLE_scaffold_017116_01G000500.1"/>
    <property type="gene ID" value="TraesCLE_scaffold_017116_01G000500"/>
</dbReference>
<accession>A0A3B5YXZ1</accession>
<dbReference type="InterPro" id="IPR015712">
    <property type="entry name" value="DNA-dir_RNA_pol_su2"/>
</dbReference>
<dbReference type="Gramene" id="TraesSTA1B03G00304860.1">
    <property type="protein sequence ID" value="TraesSTA1B03G00304860.1.CDS1"/>
    <property type="gene ID" value="TraesSTA1B03G00304860"/>
</dbReference>
<evidence type="ECO:0000256" key="7">
    <source>
        <dbReference type="SAM" id="MobiDB-lite"/>
    </source>
</evidence>
<dbReference type="Gramene" id="TraesCS1B03G0683100.1">
    <property type="protein sequence ID" value="TraesCS1B03G0683100.1.CDS1"/>
    <property type="gene ID" value="TraesCS1B03G0683100"/>
</dbReference>
<dbReference type="Gramene" id="TraesJAG1B03G00305980.1">
    <property type="protein sequence ID" value="TraesJAG1B03G00305980.1.CDS1"/>
    <property type="gene ID" value="TraesJAG1B03G00305980"/>
</dbReference>
<dbReference type="GO" id="GO:0003899">
    <property type="term" value="F:DNA-directed RNA polymerase activity"/>
    <property type="evidence" value="ECO:0007669"/>
    <property type="project" value="UniProtKB-EC"/>
</dbReference>
<evidence type="ECO:0000256" key="6">
    <source>
        <dbReference type="ARBA" id="ARBA00023163"/>
    </source>
</evidence>
<proteinExistence type="inferred from homology"/>
<dbReference type="Gramene" id="TraesMAC1B03G00308360.1">
    <property type="protein sequence ID" value="TraesMAC1B03G00308360.1.CDS1"/>
    <property type="gene ID" value="TraesMAC1B03G00308360"/>
</dbReference>
<dbReference type="SUPFAM" id="SSF64484">
    <property type="entry name" value="beta and beta-prime subunits of DNA dependent RNA-polymerase"/>
    <property type="match status" value="1"/>
</dbReference>
<evidence type="ECO:0000256" key="4">
    <source>
        <dbReference type="ARBA" id="ARBA00022679"/>
    </source>
</evidence>
<dbReference type="Gramene" id="TraesKAR1B01G0282180.1">
    <property type="protein sequence ID" value="cds.TraesKAR1B01G0282180.1"/>
    <property type="gene ID" value="TraesKAR1B01G0282180"/>
</dbReference>
<keyword evidence="5" id="KW-0548">Nucleotidyltransferase</keyword>
<dbReference type="Proteomes" id="UP000019116">
    <property type="component" value="Chromosome 1B"/>
</dbReference>